<proteinExistence type="predicted"/>
<keyword evidence="1" id="KW-0732">Signal</keyword>
<comment type="caution">
    <text evidence="2">The sequence shown here is derived from an EMBL/GenBank/DDBJ whole genome shotgun (WGS) entry which is preliminary data.</text>
</comment>
<dbReference type="EMBL" id="AAMBTZ010000085">
    <property type="protein sequence ID" value="EDF7399788.1"/>
    <property type="molecule type" value="Genomic_DNA"/>
</dbReference>
<organism evidence="2">
    <name type="scientific">Salmonella enterica subsp. enterica serovar Tennessee</name>
    <dbReference type="NCBI Taxonomy" id="143221"/>
    <lineage>
        <taxon>Bacteria</taxon>
        <taxon>Pseudomonadati</taxon>
        <taxon>Pseudomonadota</taxon>
        <taxon>Gammaproteobacteria</taxon>
        <taxon>Enterobacterales</taxon>
        <taxon>Enterobacteriaceae</taxon>
        <taxon>Salmonella</taxon>
    </lineage>
</organism>
<evidence type="ECO:0000313" key="2">
    <source>
        <dbReference type="EMBL" id="EDF7399788.1"/>
    </source>
</evidence>
<gene>
    <name evidence="2" type="ORF">B1277_23460</name>
</gene>
<protein>
    <submittedName>
        <fullName evidence="2">Uncharacterized protein</fullName>
    </submittedName>
</protein>
<sequence>MKCFWACSVSVVLVMSFTVASAENITYTKPSAGRDLYLTCKGYQVKGASVINVEKPSYLEGTGEQVEFAIISLGDASDGLKVFF</sequence>
<feature type="signal peptide" evidence="1">
    <location>
        <begin position="1"/>
        <end position="22"/>
    </location>
</feature>
<evidence type="ECO:0000256" key="1">
    <source>
        <dbReference type="SAM" id="SignalP"/>
    </source>
</evidence>
<feature type="non-terminal residue" evidence="2">
    <location>
        <position position="84"/>
    </location>
</feature>
<feature type="chain" id="PRO_5026035550" evidence="1">
    <location>
        <begin position="23"/>
        <end position="84"/>
    </location>
</feature>
<name>A0A629CF79_SALET</name>
<reference evidence="2" key="1">
    <citation type="submission" date="2018-07" db="EMBL/GenBank/DDBJ databases">
        <authorList>
            <consortium name="PulseNet: The National Subtyping Network for Foodborne Disease Surveillance"/>
            <person name="Tarr C.L."/>
            <person name="Trees E."/>
            <person name="Katz L.S."/>
            <person name="Carleton-Romer H.A."/>
            <person name="Stroika S."/>
            <person name="Kucerova Z."/>
            <person name="Roache K.F."/>
            <person name="Sabol A.L."/>
            <person name="Besser J."/>
            <person name="Gerner-Smidt P."/>
        </authorList>
    </citation>
    <scope>NUCLEOTIDE SEQUENCE</scope>
    <source>
        <strain evidence="2">PNUSAS008386</strain>
    </source>
</reference>
<accession>A0A629CF79</accession>
<dbReference type="AlphaFoldDB" id="A0A629CF79"/>